<dbReference type="CDD" id="cd02976">
    <property type="entry name" value="NrdH"/>
    <property type="match status" value="1"/>
</dbReference>
<dbReference type="InterPro" id="IPR051548">
    <property type="entry name" value="Grx-like_ET"/>
</dbReference>
<sequence>MAKVIVYSTTVCPYCDMAKKYLEEKRIEYIDKDVSKDSDAMVEMTKKTNQLSIPVIDIDGEIITGFDRKAIDIALKIMLNK</sequence>
<dbReference type="Gene3D" id="3.40.30.10">
    <property type="entry name" value="Glutaredoxin"/>
    <property type="match status" value="1"/>
</dbReference>
<comment type="caution">
    <text evidence="2">The sequence shown here is derived from an EMBL/GenBank/DDBJ whole genome shotgun (WGS) entry which is preliminary data.</text>
</comment>
<organism evidence="2 3">
    <name type="scientific">Candidatus Kuenenbacteria bacterium HGW-Kuenenbacteria-1</name>
    <dbReference type="NCBI Taxonomy" id="2013812"/>
    <lineage>
        <taxon>Bacteria</taxon>
        <taxon>Candidatus Kueneniibacteriota</taxon>
    </lineage>
</organism>
<accession>A0A2N1UMQ5</accession>
<dbReference type="PROSITE" id="PS00195">
    <property type="entry name" value="GLUTAREDOXIN_1"/>
    <property type="match status" value="1"/>
</dbReference>
<evidence type="ECO:0000313" key="3">
    <source>
        <dbReference type="Proteomes" id="UP000233414"/>
    </source>
</evidence>
<feature type="domain" description="Glutaredoxin" evidence="1">
    <location>
        <begin position="4"/>
        <end position="63"/>
    </location>
</feature>
<name>A0A2N1UMQ5_9BACT</name>
<dbReference type="Pfam" id="PF00462">
    <property type="entry name" value="Glutaredoxin"/>
    <property type="match status" value="1"/>
</dbReference>
<dbReference type="PANTHER" id="PTHR34386">
    <property type="entry name" value="GLUTAREDOXIN"/>
    <property type="match status" value="1"/>
</dbReference>
<dbReference type="PANTHER" id="PTHR34386:SF1">
    <property type="entry name" value="GLUTAREDOXIN-LIKE PROTEIN NRDH"/>
    <property type="match status" value="1"/>
</dbReference>
<dbReference type="InterPro" id="IPR002109">
    <property type="entry name" value="Glutaredoxin"/>
</dbReference>
<proteinExistence type="predicted"/>
<dbReference type="InterPro" id="IPR011911">
    <property type="entry name" value="GlrX_YruB"/>
</dbReference>
<dbReference type="PROSITE" id="PS51354">
    <property type="entry name" value="GLUTAREDOXIN_2"/>
    <property type="match status" value="1"/>
</dbReference>
<dbReference type="EMBL" id="PGYQ01000021">
    <property type="protein sequence ID" value="PKL72015.1"/>
    <property type="molecule type" value="Genomic_DNA"/>
</dbReference>
<dbReference type="InterPro" id="IPR011767">
    <property type="entry name" value="GLR_AS"/>
</dbReference>
<reference evidence="2 3" key="1">
    <citation type="journal article" date="2017" name="ISME J.">
        <title>Potential for microbial H2 and metal transformations associated with novel bacteria and archaea in deep terrestrial subsurface sediments.</title>
        <authorList>
            <person name="Hernsdorf A.W."/>
            <person name="Amano Y."/>
            <person name="Miyakawa K."/>
            <person name="Ise K."/>
            <person name="Suzuki Y."/>
            <person name="Anantharaman K."/>
            <person name="Probst A."/>
            <person name="Burstein D."/>
            <person name="Thomas B.C."/>
            <person name="Banfield J.F."/>
        </authorList>
    </citation>
    <scope>NUCLEOTIDE SEQUENCE [LARGE SCALE GENOMIC DNA]</scope>
    <source>
        <strain evidence="2">HGW-Kuenenbacteria-1</strain>
    </source>
</reference>
<dbReference type="AlphaFoldDB" id="A0A2N1UMQ5"/>
<dbReference type="NCBIfam" id="TIGR02196">
    <property type="entry name" value="GlrX_YruB"/>
    <property type="match status" value="1"/>
</dbReference>
<evidence type="ECO:0000259" key="1">
    <source>
        <dbReference type="Pfam" id="PF00462"/>
    </source>
</evidence>
<dbReference type="GO" id="GO:0009055">
    <property type="term" value="F:electron transfer activity"/>
    <property type="evidence" value="ECO:0007669"/>
    <property type="project" value="TreeGrafter"/>
</dbReference>
<dbReference type="InterPro" id="IPR036249">
    <property type="entry name" value="Thioredoxin-like_sf"/>
</dbReference>
<gene>
    <name evidence="2" type="ORF">CVV26_03315</name>
</gene>
<dbReference type="GO" id="GO:0045454">
    <property type="term" value="P:cell redox homeostasis"/>
    <property type="evidence" value="ECO:0007669"/>
    <property type="project" value="TreeGrafter"/>
</dbReference>
<evidence type="ECO:0000313" key="2">
    <source>
        <dbReference type="EMBL" id="PKL72015.1"/>
    </source>
</evidence>
<protein>
    <submittedName>
        <fullName evidence="2">NrdH-redoxin</fullName>
    </submittedName>
</protein>
<dbReference type="SUPFAM" id="SSF52833">
    <property type="entry name" value="Thioredoxin-like"/>
    <property type="match status" value="1"/>
</dbReference>
<dbReference type="Proteomes" id="UP000233414">
    <property type="component" value="Unassembled WGS sequence"/>
</dbReference>